<dbReference type="SMART" id="SM00368">
    <property type="entry name" value="LRR_RI"/>
    <property type="match status" value="3"/>
</dbReference>
<organism evidence="1 2">
    <name type="scientific">Casuarius casuarius</name>
    <name type="common">Southern cassowary</name>
    <name type="synonym">Struthio casuarius</name>
    <dbReference type="NCBI Taxonomy" id="8787"/>
    <lineage>
        <taxon>Eukaryota</taxon>
        <taxon>Metazoa</taxon>
        <taxon>Chordata</taxon>
        <taxon>Craniata</taxon>
        <taxon>Vertebrata</taxon>
        <taxon>Euteleostomi</taxon>
        <taxon>Archelosauria</taxon>
        <taxon>Archosauria</taxon>
        <taxon>Dinosauria</taxon>
        <taxon>Saurischia</taxon>
        <taxon>Theropoda</taxon>
        <taxon>Coelurosauria</taxon>
        <taxon>Aves</taxon>
        <taxon>Palaeognathae</taxon>
        <taxon>Casuariiformes</taxon>
        <taxon>Casuariidae</taxon>
        <taxon>Casuarius</taxon>
    </lineage>
</organism>
<keyword evidence="2" id="KW-1185">Reference proteome</keyword>
<dbReference type="PANTHER" id="PTHR46984:SF1">
    <property type="entry name" value="LEUCINE-RICH REPEAT-CONTAINING PROTEIN 71"/>
    <property type="match status" value="1"/>
</dbReference>
<dbReference type="AlphaFoldDB" id="A0A7K8NVA1"/>
<comment type="caution">
    <text evidence="1">The sequence shown here is derived from an EMBL/GenBank/DDBJ whole genome shotgun (WGS) entry which is preliminary data.</text>
</comment>
<evidence type="ECO:0000313" key="2">
    <source>
        <dbReference type="Proteomes" id="UP000524187"/>
    </source>
</evidence>
<sequence>LRTLSLEGNPLPEHSFYKLMGSESTFNRISDVGAGYIAEGLRLNRSLLSLSLAHNDIGDAGAFRLAEVLAPFALTHAEVVERRRLLLKEPLGQSRTVSAGQSCPLPVSGGAGGFVAARAKGVKLSSKEKRSPTMETEVRDVGGWWGAASPRPMLPRGSLCVQALAPAETANPLLEQAEHRDGKVFLPGNRELINLNLAYNHITERGLQAFLAVVEGQQQQRKVPAGAKGKLGLLRLSLQKNRFPPACAAFAQLQELLRLRDPVPKRRGKEEEQGGGP</sequence>
<accession>A0A7K8NVA1</accession>
<feature type="non-terminal residue" evidence="1">
    <location>
        <position position="277"/>
    </location>
</feature>
<feature type="non-terminal residue" evidence="1">
    <location>
        <position position="1"/>
    </location>
</feature>
<dbReference type="EMBL" id="VWPT01000413">
    <property type="protein sequence ID" value="NXE57219.1"/>
    <property type="molecule type" value="Genomic_DNA"/>
</dbReference>
<dbReference type="Proteomes" id="UP000524187">
    <property type="component" value="Unassembled WGS sequence"/>
</dbReference>
<evidence type="ECO:0000313" key="1">
    <source>
        <dbReference type="EMBL" id="NXE57219.1"/>
    </source>
</evidence>
<proteinExistence type="predicted"/>
<dbReference type="Gene3D" id="3.80.10.10">
    <property type="entry name" value="Ribonuclease Inhibitor"/>
    <property type="match status" value="1"/>
</dbReference>
<dbReference type="SUPFAM" id="SSF52047">
    <property type="entry name" value="RNI-like"/>
    <property type="match status" value="1"/>
</dbReference>
<gene>
    <name evidence="1" type="primary">Lrrc71</name>
    <name evidence="1" type="ORF">CASCAS_R13003</name>
</gene>
<dbReference type="InterPro" id="IPR032675">
    <property type="entry name" value="LRR_dom_sf"/>
</dbReference>
<dbReference type="InterPro" id="IPR053040">
    <property type="entry name" value="LRR-containing_protein_71"/>
</dbReference>
<dbReference type="PANTHER" id="PTHR46984">
    <property type="entry name" value="LEUCINE-RICH REPEAT-CONTAINING PROTEIN 71"/>
    <property type="match status" value="1"/>
</dbReference>
<protein>
    <submittedName>
        <fullName evidence="1">LRC71 protein</fullName>
    </submittedName>
</protein>
<dbReference type="InterPro" id="IPR001611">
    <property type="entry name" value="Leu-rich_rpt"/>
</dbReference>
<dbReference type="Pfam" id="PF13516">
    <property type="entry name" value="LRR_6"/>
    <property type="match status" value="2"/>
</dbReference>
<name>A0A7K8NVA1_CASCA</name>
<reference evidence="1 2" key="1">
    <citation type="submission" date="2019-09" db="EMBL/GenBank/DDBJ databases">
        <title>Bird 10,000 Genomes (B10K) Project - Family phase.</title>
        <authorList>
            <person name="Zhang G."/>
        </authorList>
    </citation>
    <scope>NUCLEOTIDE SEQUENCE [LARGE SCALE GENOMIC DNA]</scope>
    <source>
        <strain evidence="1">B10K-LSUMZ-50683</strain>
        <tissue evidence="1">Muscle</tissue>
    </source>
</reference>